<proteinExistence type="predicted"/>
<protein>
    <submittedName>
        <fullName evidence="1">Uncharacterized protein</fullName>
    </submittedName>
</protein>
<dbReference type="Proteomes" id="UP001239111">
    <property type="component" value="Chromosome 2"/>
</dbReference>
<sequence>MEKKETRRGKNPRASASILSILTFKWLFGIFRTGFIRELEETDLFSTLDEHSSQFLGNKLSQFWERERERCQKLNSSRQPSLLRVLIKCFGYDFLWIGLILATYTFAVRITQPIVLAHLLNHLNGDPNFDKKEAFFWGSIIVLGLFLDAMISYPAYQGLSHIGMKMRVACSSLMYKKVLKVSVAATKEKTSLGQMVNLLSNDVSRLDFAMICIHDIWIAPLQLVFVCYLMYREIGVAAIPGVFVALLFMPIPVFCGKYISKLVSKLASKTDKRLRLTSEIINGVKVIKMYAWEKPFARLVDDARREEVKLVKKYFLAKKMTWSLETYVHRICIFVTFLVYIIRGHDINAEKAFMLIAFFDILRNTLYSAFPLGIQSLAQALVSIKRVQNFLLLEEIQYKFSSNNIFRDEKVLEKPSEALLLRDVHVKWDAENETETLKDMSFTLDFGSLTAVIGRVGSGKTTLLNTILQEAPWITGEIKINGKISYASQVPWLFTSTVRQNILFGLPLNEERYKKVIEVCQLSQDFESFPFGDNSLIGEKGLNLSGGQCARVNLARAVYRQADIYLLDDPLSALDTRVGRRVFKDCIKTFLKDKTIILVTHQFQFLKDVDKIIVLVNDGISQVKENYAELINSGLDLAEMLTVESQSEDVDMDVVITVRENITHVKEASNKIEEVEREQAEDRKYGDISLNTYKGYFAAAQDSWLLFFVAFTTAIFQIPSVASDYLVTNWVNTKTITLIKADEDDTWKRDRWYILAYGSLIVVIVIVIFAQLFLYFEMTMRISRNLYVAMFKSIIQTKMSFFNANPVGRILNRFSQDMEVVDKSMSSAIQNMLQMFLYAFLVVGVIASVNPWFLVPAVILTTMAYFLRSFYIQTSRSMKRLEGITKSPVFSHLSNSVHGLSTVRALDAQNILMEEFDNHQNLHSTAWFISFSGSRAFGMYIDTFCSIFVAIVVYVMIIFGENTLAGNVGLVITQGIIVKNYLQWAARESAQLESHLTSVERVLEYSELPKEKNLESTPETKVPEKWPENGKITFKNVSLTYERQTMPALKNLDFTVEPNQMIGIVGRTGAGKSSIVNALLRFTDIEGDIYIDDHATSEIALQDLRSRISIIPQEPMLFSGTLRWNLDPLNKHSDEDLWQALQDVELKQAIDPVMGLSMSITAGGSNLSVGQRQLVCLARAILRNNTILVLDEATANVDPRTDELIQKTIRKKFDGSTVFIIAHRLNTVMDCNKILVVEAGEVVEYDHPFILLEKESGILHSMVQQNGASTATALLQIAETVCDPYRWLENPDSNGTKNFIRAQNSVTERFLKAYPKRQLIIDRLTKMWNYKKYSVPTKEGNKYYFYMNTGLQNQDVLYVQDCLGGKPRIFLDPNTLSTDGTVAASKGQFSPDGSLYAYFQSTSGSDWRTLHLINTTTGEKLLEILGKIKFSLIAWTHDNKGFFYSSYPQGDRKLVNIETRRDLNQKLSYHKVGTPQSHDVVVAEFPDHPDTIM</sequence>
<gene>
    <name evidence="1" type="ORF">QAD02_016617</name>
</gene>
<accession>A0ACC2PB60</accession>
<evidence type="ECO:0000313" key="1">
    <source>
        <dbReference type="EMBL" id="KAJ8680830.1"/>
    </source>
</evidence>
<organism evidence="1 2">
    <name type="scientific">Eretmocerus hayati</name>
    <dbReference type="NCBI Taxonomy" id="131215"/>
    <lineage>
        <taxon>Eukaryota</taxon>
        <taxon>Metazoa</taxon>
        <taxon>Ecdysozoa</taxon>
        <taxon>Arthropoda</taxon>
        <taxon>Hexapoda</taxon>
        <taxon>Insecta</taxon>
        <taxon>Pterygota</taxon>
        <taxon>Neoptera</taxon>
        <taxon>Endopterygota</taxon>
        <taxon>Hymenoptera</taxon>
        <taxon>Apocrita</taxon>
        <taxon>Proctotrupomorpha</taxon>
        <taxon>Chalcidoidea</taxon>
        <taxon>Aphelinidae</taxon>
        <taxon>Aphelininae</taxon>
        <taxon>Eretmocerus</taxon>
    </lineage>
</organism>
<dbReference type="EMBL" id="CM056742">
    <property type="protein sequence ID" value="KAJ8680830.1"/>
    <property type="molecule type" value="Genomic_DNA"/>
</dbReference>
<name>A0ACC2PB60_9HYME</name>
<evidence type="ECO:0000313" key="2">
    <source>
        <dbReference type="Proteomes" id="UP001239111"/>
    </source>
</evidence>
<reference evidence="1" key="1">
    <citation type="submission" date="2023-04" db="EMBL/GenBank/DDBJ databases">
        <title>A chromosome-level genome assembly of the parasitoid wasp Eretmocerus hayati.</title>
        <authorList>
            <person name="Zhong Y."/>
            <person name="Liu S."/>
            <person name="Liu Y."/>
        </authorList>
    </citation>
    <scope>NUCLEOTIDE SEQUENCE</scope>
    <source>
        <strain evidence="1">ZJU_SS_LIU_2023</strain>
    </source>
</reference>
<comment type="caution">
    <text evidence="1">The sequence shown here is derived from an EMBL/GenBank/DDBJ whole genome shotgun (WGS) entry which is preliminary data.</text>
</comment>
<keyword evidence="2" id="KW-1185">Reference proteome</keyword>